<name>A0A165TSS1_9AGAM</name>
<dbReference type="OrthoDB" id="3269001at2759"/>
<gene>
    <name evidence="2" type="ORF">NEOLEDRAFT_1061276</name>
</gene>
<reference evidence="2 3" key="1">
    <citation type="journal article" date="2016" name="Mol. Biol. Evol.">
        <title>Comparative Genomics of Early-Diverging Mushroom-Forming Fungi Provides Insights into the Origins of Lignocellulose Decay Capabilities.</title>
        <authorList>
            <person name="Nagy L.G."/>
            <person name="Riley R."/>
            <person name="Tritt A."/>
            <person name="Adam C."/>
            <person name="Daum C."/>
            <person name="Floudas D."/>
            <person name="Sun H."/>
            <person name="Yadav J.S."/>
            <person name="Pangilinan J."/>
            <person name="Larsson K.H."/>
            <person name="Matsuura K."/>
            <person name="Barry K."/>
            <person name="Labutti K."/>
            <person name="Kuo R."/>
            <person name="Ohm R.A."/>
            <person name="Bhattacharya S.S."/>
            <person name="Shirouzu T."/>
            <person name="Yoshinaga Y."/>
            <person name="Martin F.M."/>
            <person name="Grigoriev I.V."/>
            <person name="Hibbett D.S."/>
        </authorList>
    </citation>
    <scope>NUCLEOTIDE SEQUENCE [LARGE SCALE GENOMIC DNA]</scope>
    <source>
        <strain evidence="2 3">HHB14362 ss-1</strain>
    </source>
</reference>
<dbReference type="Pfam" id="PF02992">
    <property type="entry name" value="Transposase_21"/>
    <property type="match status" value="1"/>
</dbReference>
<keyword evidence="3" id="KW-1185">Reference proteome</keyword>
<evidence type="ECO:0000256" key="1">
    <source>
        <dbReference type="SAM" id="Coils"/>
    </source>
</evidence>
<protein>
    <submittedName>
        <fullName evidence="2">Uncharacterized protein</fullName>
    </submittedName>
</protein>
<dbReference type="STRING" id="1314782.A0A165TSS1"/>
<accession>A0A165TSS1</accession>
<evidence type="ECO:0000313" key="2">
    <source>
        <dbReference type="EMBL" id="KZT27120.1"/>
    </source>
</evidence>
<feature type="coiled-coil region" evidence="1">
    <location>
        <begin position="313"/>
        <end position="340"/>
    </location>
</feature>
<proteinExistence type="predicted"/>
<dbReference type="EMBL" id="KV425563">
    <property type="protein sequence ID" value="KZT27120.1"/>
    <property type="molecule type" value="Genomic_DNA"/>
</dbReference>
<keyword evidence="1" id="KW-0175">Coiled coil</keyword>
<dbReference type="Proteomes" id="UP000076761">
    <property type="component" value="Unassembled WGS sequence"/>
</dbReference>
<dbReference type="InParanoid" id="A0A165TSS1"/>
<dbReference type="PANTHER" id="PTHR46579:SF1">
    <property type="entry name" value="F5_8 TYPE C DOMAIN-CONTAINING PROTEIN"/>
    <property type="match status" value="1"/>
</dbReference>
<sequence>MLDGEVPRTVKDSNGKSFFARSSLSQPDELRIGVTFSLDWFNKNVSNYCGSHSVGVLSFCVSNLPPELRYMTSNLLVPVITPGPSEPTAEQLQQYLKIIVDDLIKLFEEGVMIKTPQYPERRLVRVFLLAIVCDHPAMCKCHVPHDELFSEKSLCNGYEPRNGETHRARCFTWNSLKTQADRDTFFATFGARWTEFARLSYFDLVRYTLIDPMHNTLQGIAKNQWYAQWIQKKTLRAPTANEGRELSLVHQFLETFESPLWAGRLPVRMGEPAGGSLTADEYKFATTVALPMIIPIVWDTFLAAAQKDFAKQQKKYKTELAEYNKDLKAWKTRHPEYQQEAHLNSKKRKADDVTDPMPIPPDTLEKRMHQEEPLLFLRFATALKILLGRSINDRALARALTLLQDYLLQYREVSSRRSRIICIF</sequence>
<dbReference type="PANTHER" id="PTHR46579">
    <property type="entry name" value="F5/8 TYPE C DOMAIN-CONTAINING PROTEIN-RELATED"/>
    <property type="match status" value="1"/>
</dbReference>
<evidence type="ECO:0000313" key="3">
    <source>
        <dbReference type="Proteomes" id="UP000076761"/>
    </source>
</evidence>
<dbReference type="InterPro" id="IPR004242">
    <property type="entry name" value="Transposase_21"/>
</dbReference>
<dbReference type="AlphaFoldDB" id="A0A165TSS1"/>
<organism evidence="2 3">
    <name type="scientific">Neolentinus lepideus HHB14362 ss-1</name>
    <dbReference type="NCBI Taxonomy" id="1314782"/>
    <lineage>
        <taxon>Eukaryota</taxon>
        <taxon>Fungi</taxon>
        <taxon>Dikarya</taxon>
        <taxon>Basidiomycota</taxon>
        <taxon>Agaricomycotina</taxon>
        <taxon>Agaricomycetes</taxon>
        <taxon>Gloeophyllales</taxon>
        <taxon>Gloeophyllaceae</taxon>
        <taxon>Neolentinus</taxon>
    </lineage>
</organism>